<gene>
    <name evidence="1" type="ORF">Poly21_13540</name>
</gene>
<protein>
    <submittedName>
        <fullName evidence="1">Uncharacterized protein</fullName>
    </submittedName>
</protein>
<comment type="caution">
    <text evidence="1">The sequence shown here is derived from an EMBL/GenBank/DDBJ whole genome shotgun (WGS) entry which is preliminary data.</text>
</comment>
<dbReference type="EMBL" id="SJPU01000001">
    <property type="protein sequence ID" value="TWU19183.1"/>
    <property type="molecule type" value="Genomic_DNA"/>
</dbReference>
<keyword evidence="2" id="KW-1185">Reference proteome</keyword>
<proteinExistence type="predicted"/>
<reference evidence="1 2" key="1">
    <citation type="journal article" date="2020" name="Antonie Van Leeuwenhoek">
        <title>Rhodopirellula heiligendammensis sp. nov., Rhodopirellula pilleata sp. nov., and Rhodopirellula solitaria sp. nov. isolated from natural or artificial marine surfaces in Northern Germany and California, USA, and emended description of the genus Rhodopirellula.</title>
        <authorList>
            <person name="Kallscheuer N."/>
            <person name="Wiegand S."/>
            <person name="Jogler M."/>
            <person name="Boedeker C."/>
            <person name="Peeters S.H."/>
            <person name="Rast P."/>
            <person name="Heuer A."/>
            <person name="Jetten M.S.M."/>
            <person name="Rohde M."/>
            <person name="Jogler C."/>
        </authorList>
    </citation>
    <scope>NUCLEOTIDE SEQUENCE [LARGE SCALE GENOMIC DNA]</scope>
    <source>
        <strain evidence="1 2">Poly21</strain>
    </source>
</reference>
<dbReference type="Proteomes" id="UP000319908">
    <property type="component" value="Unassembled WGS sequence"/>
</dbReference>
<sequence>MNRSRGVVVFDNGKSIAATRLSPTLRDQAGLKTSVDETPSMPCGAWSDARAATTNASPAGHEAVHALRGINQRLLCEALPTPVKSVTVTQCSLRIKDAGKPTGATLH</sequence>
<dbReference type="AlphaFoldDB" id="A0A5C6C3T7"/>
<organism evidence="1 2">
    <name type="scientific">Allorhodopirellula heiligendammensis</name>
    <dbReference type="NCBI Taxonomy" id="2714739"/>
    <lineage>
        <taxon>Bacteria</taxon>
        <taxon>Pseudomonadati</taxon>
        <taxon>Planctomycetota</taxon>
        <taxon>Planctomycetia</taxon>
        <taxon>Pirellulales</taxon>
        <taxon>Pirellulaceae</taxon>
        <taxon>Allorhodopirellula</taxon>
    </lineage>
</organism>
<name>A0A5C6C3T7_9BACT</name>
<dbReference type="RefSeq" id="WP_302117823.1">
    <property type="nucleotide sequence ID" value="NZ_SJPU01000001.1"/>
</dbReference>
<evidence type="ECO:0000313" key="2">
    <source>
        <dbReference type="Proteomes" id="UP000319908"/>
    </source>
</evidence>
<accession>A0A5C6C3T7</accession>
<evidence type="ECO:0000313" key="1">
    <source>
        <dbReference type="EMBL" id="TWU19183.1"/>
    </source>
</evidence>